<evidence type="ECO:0000256" key="2">
    <source>
        <dbReference type="ARBA" id="ARBA00004496"/>
    </source>
</evidence>
<dbReference type="OrthoDB" id="363185at2759"/>
<evidence type="ECO:0000256" key="5">
    <source>
        <dbReference type="ARBA" id="ARBA00011893"/>
    </source>
</evidence>
<dbReference type="InterPro" id="IPR029057">
    <property type="entry name" value="PRTase-like"/>
</dbReference>
<feature type="non-terminal residue" evidence="10">
    <location>
        <position position="1"/>
    </location>
</feature>
<evidence type="ECO:0000256" key="3">
    <source>
        <dbReference type="ARBA" id="ARBA00004659"/>
    </source>
</evidence>
<dbReference type="GO" id="GO:0005737">
    <property type="term" value="C:cytoplasm"/>
    <property type="evidence" value="ECO:0007669"/>
    <property type="project" value="UniProtKB-SubCell"/>
</dbReference>
<dbReference type="Gene3D" id="3.40.50.2020">
    <property type="match status" value="2"/>
</dbReference>
<dbReference type="GO" id="GO:0044209">
    <property type="term" value="P:AMP salvage"/>
    <property type="evidence" value="ECO:0007669"/>
    <property type="project" value="TreeGrafter"/>
</dbReference>
<evidence type="ECO:0000256" key="4">
    <source>
        <dbReference type="ARBA" id="ARBA00008391"/>
    </source>
</evidence>
<name>A0A8H8DHL5_9FUNG</name>
<dbReference type="PANTHER" id="PTHR32315">
    <property type="entry name" value="ADENINE PHOSPHORIBOSYLTRANSFERASE"/>
    <property type="match status" value="1"/>
</dbReference>
<comment type="caution">
    <text evidence="10">The sequence shown here is derived from an EMBL/GenBank/DDBJ whole genome shotgun (WGS) entry which is preliminary data.</text>
</comment>
<evidence type="ECO:0000313" key="10">
    <source>
        <dbReference type="EMBL" id="KAG5458705.1"/>
    </source>
</evidence>
<dbReference type="EC" id="2.4.2.7" evidence="5"/>
<dbReference type="InterPro" id="IPR000836">
    <property type="entry name" value="PRTase_dom"/>
</dbReference>
<dbReference type="GO" id="GO:0003999">
    <property type="term" value="F:adenine phosphoribosyltransferase activity"/>
    <property type="evidence" value="ECO:0007669"/>
    <property type="project" value="UniProtKB-EC"/>
</dbReference>
<keyword evidence="8" id="KW-0808">Transferase</keyword>
<comment type="similarity">
    <text evidence="4">Belongs to the purine/pyrimidine phosphoribosyltransferase family.</text>
</comment>
<dbReference type="InterPro" id="IPR050054">
    <property type="entry name" value="UPRTase/APRTase"/>
</dbReference>
<proteinExistence type="inferred from homology"/>
<keyword evidence="11" id="KW-1185">Reference proteome</keyword>
<organism evidence="10 11">
    <name type="scientific">Olpidium bornovanus</name>
    <dbReference type="NCBI Taxonomy" id="278681"/>
    <lineage>
        <taxon>Eukaryota</taxon>
        <taxon>Fungi</taxon>
        <taxon>Fungi incertae sedis</taxon>
        <taxon>Olpidiomycota</taxon>
        <taxon>Olpidiomycotina</taxon>
        <taxon>Olpidiomycetes</taxon>
        <taxon>Olpidiales</taxon>
        <taxon>Olpidiaceae</taxon>
        <taxon>Olpidium</taxon>
    </lineage>
</organism>
<accession>A0A8H8DHL5</accession>
<dbReference type="GO" id="GO:0006168">
    <property type="term" value="P:adenine salvage"/>
    <property type="evidence" value="ECO:0007669"/>
    <property type="project" value="TreeGrafter"/>
</dbReference>
<keyword evidence="9" id="KW-0660">Purine salvage</keyword>
<keyword evidence="6" id="KW-0963">Cytoplasm</keyword>
<sequence>KGVLFQDVFPVFQDPTAVEALITHFVHHINSTHAGKIDVIVGACDAETWLESRGFLFGPIIAMRIGAAFVPLEPGSASPRIRPFLTLPVAAAAAAIELVRKSGAEVVKCAFVVELPFLKGIKALGDVPAYSMIRFD</sequence>
<reference evidence="10 11" key="1">
    <citation type="journal article" name="Sci. Rep.">
        <title>Genome-scale phylogenetic analyses confirm Olpidium as the closest living zoosporic fungus to the non-flagellated, terrestrial fungi.</title>
        <authorList>
            <person name="Chang Y."/>
            <person name="Rochon D."/>
            <person name="Sekimoto S."/>
            <person name="Wang Y."/>
            <person name="Chovatia M."/>
            <person name="Sandor L."/>
            <person name="Salamov A."/>
            <person name="Grigoriev I.V."/>
            <person name="Stajich J.E."/>
            <person name="Spatafora J.W."/>
        </authorList>
    </citation>
    <scope>NUCLEOTIDE SEQUENCE [LARGE SCALE GENOMIC DNA]</scope>
    <source>
        <strain evidence="10">S191</strain>
    </source>
</reference>
<keyword evidence="7 10" id="KW-0328">Glycosyltransferase</keyword>
<evidence type="ECO:0000256" key="6">
    <source>
        <dbReference type="ARBA" id="ARBA00022490"/>
    </source>
</evidence>
<comment type="subcellular location">
    <subcellularLocation>
        <location evidence="2">Cytoplasm</location>
    </subcellularLocation>
</comment>
<dbReference type="EMBL" id="JAEFCI010008054">
    <property type="protein sequence ID" value="KAG5458705.1"/>
    <property type="molecule type" value="Genomic_DNA"/>
</dbReference>
<dbReference type="SUPFAM" id="SSF53271">
    <property type="entry name" value="PRTase-like"/>
    <property type="match status" value="1"/>
</dbReference>
<evidence type="ECO:0000256" key="9">
    <source>
        <dbReference type="ARBA" id="ARBA00022726"/>
    </source>
</evidence>
<dbReference type="PANTHER" id="PTHR32315:SF3">
    <property type="entry name" value="ADENINE PHOSPHORIBOSYLTRANSFERASE"/>
    <property type="match status" value="1"/>
</dbReference>
<comment type="catalytic activity">
    <reaction evidence="1">
        <text>AMP + diphosphate = 5-phospho-alpha-D-ribose 1-diphosphate + adenine</text>
        <dbReference type="Rhea" id="RHEA:16609"/>
        <dbReference type="ChEBI" id="CHEBI:16708"/>
        <dbReference type="ChEBI" id="CHEBI:33019"/>
        <dbReference type="ChEBI" id="CHEBI:58017"/>
        <dbReference type="ChEBI" id="CHEBI:456215"/>
        <dbReference type="EC" id="2.4.2.7"/>
    </reaction>
</comment>
<protein>
    <recommendedName>
        <fullName evidence="5">adenine phosphoribosyltransferase</fullName>
        <ecNumber evidence="5">2.4.2.7</ecNumber>
    </recommendedName>
</protein>
<dbReference type="GO" id="GO:0016208">
    <property type="term" value="F:AMP binding"/>
    <property type="evidence" value="ECO:0007669"/>
    <property type="project" value="TreeGrafter"/>
</dbReference>
<evidence type="ECO:0000256" key="7">
    <source>
        <dbReference type="ARBA" id="ARBA00022676"/>
    </source>
</evidence>
<evidence type="ECO:0000256" key="1">
    <source>
        <dbReference type="ARBA" id="ARBA00000868"/>
    </source>
</evidence>
<dbReference type="CDD" id="cd06223">
    <property type="entry name" value="PRTases_typeI"/>
    <property type="match status" value="1"/>
</dbReference>
<dbReference type="GO" id="GO:0002055">
    <property type="term" value="F:adenine binding"/>
    <property type="evidence" value="ECO:0007669"/>
    <property type="project" value="TreeGrafter"/>
</dbReference>
<dbReference type="GO" id="GO:0006166">
    <property type="term" value="P:purine ribonucleoside salvage"/>
    <property type="evidence" value="ECO:0007669"/>
    <property type="project" value="UniProtKB-KW"/>
</dbReference>
<evidence type="ECO:0000256" key="8">
    <source>
        <dbReference type="ARBA" id="ARBA00022679"/>
    </source>
</evidence>
<dbReference type="AlphaFoldDB" id="A0A8H8DHL5"/>
<evidence type="ECO:0000313" key="11">
    <source>
        <dbReference type="Proteomes" id="UP000673691"/>
    </source>
</evidence>
<dbReference type="Proteomes" id="UP000673691">
    <property type="component" value="Unassembled WGS sequence"/>
</dbReference>
<gene>
    <name evidence="10" type="ORF">BJ554DRAFT_1023</name>
</gene>
<comment type="pathway">
    <text evidence="3">Purine metabolism; AMP biosynthesis via salvage pathway; AMP from adenine: step 1/1.</text>
</comment>